<organism evidence="1 2">
    <name type="scientific">Portunus trituberculatus</name>
    <name type="common">Swimming crab</name>
    <name type="synonym">Neptunus trituberculatus</name>
    <dbReference type="NCBI Taxonomy" id="210409"/>
    <lineage>
        <taxon>Eukaryota</taxon>
        <taxon>Metazoa</taxon>
        <taxon>Ecdysozoa</taxon>
        <taxon>Arthropoda</taxon>
        <taxon>Crustacea</taxon>
        <taxon>Multicrustacea</taxon>
        <taxon>Malacostraca</taxon>
        <taxon>Eumalacostraca</taxon>
        <taxon>Eucarida</taxon>
        <taxon>Decapoda</taxon>
        <taxon>Pleocyemata</taxon>
        <taxon>Brachyura</taxon>
        <taxon>Eubrachyura</taxon>
        <taxon>Portunoidea</taxon>
        <taxon>Portunidae</taxon>
        <taxon>Portuninae</taxon>
        <taxon>Portunus</taxon>
    </lineage>
</organism>
<evidence type="ECO:0000313" key="2">
    <source>
        <dbReference type="Proteomes" id="UP000324222"/>
    </source>
</evidence>
<dbReference type="Gene3D" id="3.60.10.10">
    <property type="entry name" value="Endonuclease/exonuclease/phosphatase"/>
    <property type="match status" value="1"/>
</dbReference>
<dbReference type="InterPro" id="IPR036691">
    <property type="entry name" value="Endo/exonu/phosph_ase_sf"/>
</dbReference>
<proteinExistence type="predicted"/>
<dbReference type="SUPFAM" id="SSF56219">
    <property type="entry name" value="DNase I-like"/>
    <property type="match status" value="1"/>
</dbReference>
<evidence type="ECO:0000313" key="1">
    <source>
        <dbReference type="EMBL" id="MPC19996.1"/>
    </source>
</evidence>
<gene>
    <name evidence="1" type="ORF">E2C01_012926</name>
</gene>
<evidence type="ECO:0008006" key="3">
    <source>
        <dbReference type="Google" id="ProtNLM"/>
    </source>
</evidence>
<keyword evidence="2" id="KW-1185">Reference proteome</keyword>
<sequence length="219" mass="25078">MEFIRGDVVFYRLIIRYKTANVKEDDEEKSTQRDAFIEGNAGFSYKFTAHFEQVVLNPSGCCVYVRNELTCFREHALESSEFSTIWLRLNTPSITKFICAVYLSTNSSDYIKFFDHITSKVKHILSLYPLLEISILGDFNVNYQVWLSSPFTDHPGELAFNNAILYNLEQLVQHPTRIPDPLGDTFNILDFFLIYNSSAYAVTLSSLLGSSDYNLISVS</sequence>
<accession>A0A5B7DFW6</accession>
<reference evidence="1 2" key="1">
    <citation type="submission" date="2019-05" db="EMBL/GenBank/DDBJ databases">
        <title>Another draft genome of Portunus trituberculatus and its Hox gene families provides insights of decapod evolution.</title>
        <authorList>
            <person name="Jeong J.-H."/>
            <person name="Song I."/>
            <person name="Kim S."/>
            <person name="Choi T."/>
            <person name="Kim D."/>
            <person name="Ryu S."/>
            <person name="Kim W."/>
        </authorList>
    </citation>
    <scope>NUCLEOTIDE SEQUENCE [LARGE SCALE GENOMIC DNA]</scope>
    <source>
        <tissue evidence="1">Muscle</tissue>
    </source>
</reference>
<dbReference type="EMBL" id="VSRR010000824">
    <property type="protein sequence ID" value="MPC19996.1"/>
    <property type="molecule type" value="Genomic_DNA"/>
</dbReference>
<dbReference type="Proteomes" id="UP000324222">
    <property type="component" value="Unassembled WGS sequence"/>
</dbReference>
<protein>
    <recommendedName>
        <fullName evidence="3">Endonuclease/exonuclease/phosphatase domain-containing protein</fullName>
    </recommendedName>
</protein>
<dbReference type="AlphaFoldDB" id="A0A5B7DFW6"/>
<comment type="caution">
    <text evidence="1">The sequence shown here is derived from an EMBL/GenBank/DDBJ whole genome shotgun (WGS) entry which is preliminary data.</text>
</comment>
<name>A0A5B7DFW6_PORTR</name>